<feature type="domain" description="HTH tetR-type" evidence="6">
    <location>
        <begin position="30"/>
        <end position="90"/>
    </location>
</feature>
<dbReference type="Pfam" id="PF00440">
    <property type="entry name" value="TetR_N"/>
    <property type="match status" value="1"/>
</dbReference>
<dbReference type="InterPro" id="IPR050109">
    <property type="entry name" value="HTH-type_TetR-like_transc_reg"/>
</dbReference>
<feature type="region of interest" description="Disordered" evidence="5">
    <location>
        <begin position="1"/>
        <end position="28"/>
    </location>
</feature>
<dbReference type="Gene3D" id="1.10.357.10">
    <property type="entry name" value="Tetracycline Repressor, domain 2"/>
    <property type="match status" value="1"/>
</dbReference>
<dbReference type="PROSITE" id="PS50977">
    <property type="entry name" value="HTH_TETR_2"/>
    <property type="match status" value="1"/>
</dbReference>
<dbReference type="SUPFAM" id="SSF48498">
    <property type="entry name" value="Tetracyclin repressor-like, C-terminal domain"/>
    <property type="match status" value="1"/>
</dbReference>
<dbReference type="PANTHER" id="PTHR30055">
    <property type="entry name" value="HTH-TYPE TRANSCRIPTIONAL REGULATOR RUTR"/>
    <property type="match status" value="1"/>
</dbReference>
<dbReference type="GO" id="GO:0000976">
    <property type="term" value="F:transcription cis-regulatory region binding"/>
    <property type="evidence" value="ECO:0007669"/>
    <property type="project" value="TreeGrafter"/>
</dbReference>
<dbReference type="Proteomes" id="UP000322244">
    <property type="component" value="Unassembled WGS sequence"/>
</dbReference>
<dbReference type="RefSeq" id="WP_149430674.1">
    <property type="nucleotide sequence ID" value="NZ_VLNY01000005.1"/>
</dbReference>
<dbReference type="InterPro" id="IPR009057">
    <property type="entry name" value="Homeodomain-like_sf"/>
</dbReference>
<evidence type="ECO:0000313" key="8">
    <source>
        <dbReference type="Proteomes" id="UP000322244"/>
    </source>
</evidence>
<dbReference type="GO" id="GO:0003700">
    <property type="term" value="F:DNA-binding transcription factor activity"/>
    <property type="evidence" value="ECO:0007669"/>
    <property type="project" value="TreeGrafter"/>
</dbReference>
<evidence type="ECO:0000256" key="5">
    <source>
        <dbReference type="SAM" id="MobiDB-lite"/>
    </source>
</evidence>
<evidence type="ECO:0000256" key="2">
    <source>
        <dbReference type="ARBA" id="ARBA00023125"/>
    </source>
</evidence>
<dbReference type="InterPro" id="IPR001647">
    <property type="entry name" value="HTH_TetR"/>
</dbReference>
<evidence type="ECO:0000259" key="6">
    <source>
        <dbReference type="PROSITE" id="PS50977"/>
    </source>
</evidence>
<comment type="caution">
    <text evidence="7">The sequence shown here is derived from an EMBL/GenBank/DDBJ whole genome shotgun (WGS) entry which is preliminary data.</text>
</comment>
<keyword evidence="1" id="KW-0805">Transcription regulation</keyword>
<dbReference type="EMBL" id="VLNY01000005">
    <property type="protein sequence ID" value="KAA0022619.1"/>
    <property type="molecule type" value="Genomic_DNA"/>
</dbReference>
<dbReference type="AlphaFoldDB" id="A0A5A7SBE3"/>
<feature type="DNA-binding region" description="H-T-H motif" evidence="4">
    <location>
        <begin position="53"/>
        <end position="72"/>
    </location>
</feature>
<proteinExistence type="predicted"/>
<sequence length="221" mass="23980">MGNDLAGTFPADAPGLPRGRGRLDREQVREAQRPRLLRAAISAIAEVGYSATTVADIVTRARVARAAFYEQFPTKEACFLAAVGAGRDSVLRQVVTAADGAASHDWSAVVRAAMREYLRVAASEPEFTRAWTLELPGAGPAAVRLRNEYLDTLAATMRSWHRMSGSPPATDNTYLALVGGCLELFYRYVADGRTAELPELEDAFVSFLTTGLQRFEVPTAE</sequence>
<evidence type="ECO:0000256" key="1">
    <source>
        <dbReference type="ARBA" id="ARBA00023015"/>
    </source>
</evidence>
<reference evidence="7 8" key="1">
    <citation type="submission" date="2019-07" db="EMBL/GenBank/DDBJ databases">
        <title>Rhodococcus cavernicolus sp. nov., isolated from a cave.</title>
        <authorList>
            <person name="Lee S.D."/>
        </authorList>
    </citation>
    <scope>NUCLEOTIDE SEQUENCE [LARGE SCALE GENOMIC DNA]</scope>
    <source>
        <strain evidence="7 8">C1-24</strain>
    </source>
</reference>
<keyword evidence="3" id="KW-0804">Transcription</keyword>
<dbReference type="PRINTS" id="PR00455">
    <property type="entry name" value="HTHTETR"/>
</dbReference>
<protein>
    <submittedName>
        <fullName evidence="7">TetR/AcrR family transcriptional regulator</fullName>
    </submittedName>
</protein>
<evidence type="ECO:0000256" key="3">
    <source>
        <dbReference type="ARBA" id="ARBA00023163"/>
    </source>
</evidence>
<evidence type="ECO:0000256" key="4">
    <source>
        <dbReference type="PROSITE-ProRule" id="PRU00335"/>
    </source>
</evidence>
<dbReference type="PANTHER" id="PTHR30055:SF238">
    <property type="entry name" value="MYCOFACTOCIN BIOSYNTHESIS TRANSCRIPTIONAL REGULATOR MFTR-RELATED"/>
    <property type="match status" value="1"/>
</dbReference>
<keyword evidence="2 4" id="KW-0238">DNA-binding</keyword>
<dbReference type="SUPFAM" id="SSF46689">
    <property type="entry name" value="Homeodomain-like"/>
    <property type="match status" value="1"/>
</dbReference>
<organism evidence="7 8">
    <name type="scientific">Antrihabitans cavernicola</name>
    <dbReference type="NCBI Taxonomy" id="2495913"/>
    <lineage>
        <taxon>Bacteria</taxon>
        <taxon>Bacillati</taxon>
        <taxon>Actinomycetota</taxon>
        <taxon>Actinomycetes</taxon>
        <taxon>Mycobacteriales</taxon>
        <taxon>Nocardiaceae</taxon>
        <taxon>Antrihabitans</taxon>
    </lineage>
</organism>
<name>A0A5A7SBE3_9NOCA</name>
<accession>A0A5A7SBE3</accession>
<gene>
    <name evidence="7" type="ORF">FOY51_13095</name>
</gene>
<dbReference type="InterPro" id="IPR036271">
    <property type="entry name" value="Tet_transcr_reg_TetR-rel_C_sf"/>
</dbReference>
<keyword evidence="8" id="KW-1185">Reference proteome</keyword>
<evidence type="ECO:0000313" key="7">
    <source>
        <dbReference type="EMBL" id="KAA0022619.1"/>
    </source>
</evidence>
<dbReference type="OrthoDB" id="5242485at2"/>